<keyword evidence="2" id="KW-1185">Reference proteome</keyword>
<reference evidence="2" key="1">
    <citation type="submission" date="2016-06" db="EMBL/GenBank/DDBJ databases">
        <authorList>
            <person name="Butler K."/>
        </authorList>
    </citation>
    <scope>NUCLEOTIDE SEQUENCE [LARGE SCALE GENOMIC DNA]</scope>
    <source>
        <strain evidence="2">GCSL-Mp20</strain>
    </source>
</reference>
<dbReference type="Gene3D" id="2.40.10.210">
    <property type="entry name" value="Phage tail proteins (gpFII-like)"/>
    <property type="match status" value="1"/>
</dbReference>
<dbReference type="AlphaFoldDB" id="A0A1B8HFC4"/>
<dbReference type="GO" id="GO:0005524">
    <property type="term" value="F:ATP binding"/>
    <property type="evidence" value="ECO:0007669"/>
    <property type="project" value="UniProtKB-KW"/>
</dbReference>
<organism evidence="1 2">
    <name type="scientific">Morganella psychrotolerans</name>
    <dbReference type="NCBI Taxonomy" id="368603"/>
    <lineage>
        <taxon>Bacteria</taxon>
        <taxon>Pseudomonadati</taxon>
        <taxon>Pseudomonadota</taxon>
        <taxon>Gammaproteobacteria</taxon>
        <taxon>Enterobacterales</taxon>
        <taxon>Morganellaceae</taxon>
        <taxon>Morganella</taxon>
    </lineage>
</organism>
<dbReference type="RefSeq" id="WP_067402991.1">
    <property type="nucleotide sequence ID" value="NZ_LZEY01000023.1"/>
</dbReference>
<sequence length="92" mass="10410">MTPFQQMKSRMDVLTAQKMGVTIYLNDQPVCAVEFHFLPEMGPVSGDGVSYVIFTPGIIARRKDKVVIDGTEYEVTRALRYNGKPHIFIESE</sequence>
<dbReference type="OrthoDB" id="6455957at2"/>
<protein>
    <submittedName>
        <fullName evidence="1">ATP-binding protein</fullName>
    </submittedName>
</protein>
<keyword evidence="1" id="KW-0547">Nucleotide-binding</keyword>
<accession>A0A1B8HFC4</accession>
<evidence type="ECO:0000313" key="2">
    <source>
        <dbReference type="Proteomes" id="UP000092377"/>
    </source>
</evidence>
<evidence type="ECO:0000313" key="1">
    <source>
        <dbReference type="EMBL" id="OBU07764.1"/>
    </source>
</evidence>
<proteinExistence type="predicted"/>
<dbReference type="InterPro" id="IPR025601">
    <property type="entry name" value="ATP-bd_sugar_transptr-like"/>
</dbReference>
<dbReference type="SUPFAM" id="SSF69279">
    <property type="entry name" value="Phage tail proteins"/>
    <property type="match status" value="1"/>
</dbReference>
<name>A0A1B8HFC4_9GAMM</name>
<gene>
    <name evidence="1" type="ORF">AYY18_05960</name>
</gene>
<keyword evidence="1" id="KW-0067">ATP-binding</keyword>
<dbReference type="Pfam" id="PF13856">
    <property type="entry name" value="Gifsy-2"/>
    <property type="match status" value="1"/>
</dbReference>
<comment type="caution">
    <text evidence="1">The sequence shown here is derived from an EMBL/GenBank/DDBJ whole genome shotgun (WGS) entry which is preliminary data.</text>
</comment>
<dbReference type="Proteomes" id="UP000092377">
    <property type="component" value="Unassembled WGS sequence"/>
</dbReference>
<dbReference type="EMBL" id="LZEY01000023">
    <property type="protein sequence ID" value="OBU07764.1"/>
    <property type="molecule type" value="Genomic_DNA"/>
</dbReference>